<dbReference type="GO" id="GO:0005524">
    <property type="term" value="F:ATP binding"/>
    <property type="evidence" value="ECO:0007669"/>
    <property type="project" value="InterPro"/>
</dbReference>
<dbReference type="InterPro" id="IPR002099">
    <property type="entry name" value="MutL/Mlh/PMS"/>
</dbReference>
<dbReference type="RefSeq" id="WP_011478037.1">
    <property type="nucleotide sequence ID" value="NZ_LAOI01000001.1"/>
</dbReference>
<keyword evidence="9" id="KW-1185">Reference proteome</keyword>
<dbReference type="PANTHER" id="PTHR10073:SF12">
    <property type="entry name" value="DNA MISMATCH REPAIR PROTEIN MLH1"/>
    <property type="match status" value="1"/>
</dbReference>
<dbReference type="FunFam" id="3.30.565.10:FF:000003">
    <property type="entry name" value="DNA mismatch repair endonuclease MutL"/>
    <property type="match status" value="1"/>
</dbReference>
<dbReference type="Gene3D" id="3.30.1540.20">
    <property type="entry name" value="MutL, C-terminal domain, dimerisation subdomain"/>
    <property type="match status" value="1"/>
</dbReference>
<dbReference type="GO" id="GO:0140664">
    <property type="term" value="F:ATP-dependent DNA damage sensor activity"/>
    <property type="evidence" value="ECO:0007669"/>
    <property type="project" value="InterPro"/>
</dbReference>
<evidence type="ECO:0000259" key="7">
    <source>
        <dbReference type="SMART" id="SM01340"/>
    </source>
</evidence>
<dbReference type="CDD" id="cd16926">
    <property type="entry name" value="HATPase_MutL-MLH-PMS-like"/>
    <property type="match status" value="1"/>
</dbReference>
<dbReference type="NCBIfam" id="NF000953">
    <property type="entry name" value="PRK00095.2-4"/>
    <property type="match status" value="1"/>
</dbReference>
<gene>
    <name evidence="5 8" type="primary">mutL</name>
    <name evidence="8" type="ORF">RBEAN4_1564</name>
</gene>
<evidence type="ECO:0000256" key="4">
    <source>
        <dbReference type="ARBA" id="ARBA00023204"/>
    </source>
</evidence>
<dbReference type="SUPFAM" id="SSF54211">
    <property type="entry name" value="Ribosomal protein S5 domain 2-like"/>
    <property type="match status" value="1"/>
</dbReference>
<dbReference type="Gene3D" id="3.30.1370.100">
    <property type="entry name" value="MutL, C-terminal domain, regulatory subdomain"/>
    <property type="match status" value="1"/>
</dbReference>
<dbReference type="PROSITE" id="PS00058">
    <property type="entry name" value="DNA_MISMATCH_REPAIR_1"/>
    <property type="match status" value="1"/>
</dbReference>
<dbReference type="EMBL" id="LAOI01000001">
    <property type="protein sequence ID" value="KJV90558.1"/>
    <property type="molecule type" value="Genomic_DNA"/>
</dbReference>
<dbReference type="Pfam" id="PF08676">
    <property type="entry name" value="MutL_C"/>
    <property type="match status" value="1"/>
</dbReference>
<evidence type="ECO:0000313" key="8">
    <source>
        <dbReference type="EMBL" id="KJV90558.1"/>
    </source>
</evidence>
<dbReference type="SMART" id="SM01340">
    <property type="entry name" value="DNA_mis_repair"/>
    <property type="match status" value="1"/>
</dbReference>
<dbReference type="InterPro" id="IPR014762">
    <property type="entry name" value="DNA_mismatch_repair_CS"/>
</dbReference>
<dbReference type="Pfam" id="PF13589">
    <property type="entry name" value="HATPase_c_3"/>
    <property type="match status" value="1"/>
</dbReference>
<dbReference type="GO" id="GO:0030983">
    <property type="term" value="F:mismatched DNA binding"/>
    <property type="evidence" value="ECO:0007669"/>
    <property type="project" value="InterPro"/>
</dbReference>
<reference evidence="8 9" key="1">
    <citation type="submission" date="2015-02" db="EMBL/GenBank/DDBJ databases">
        <title>Genome Sequencing of Rickettsiales.</title>
        <authorList>
            <person name="Daugherty S.C."/>
            <person name="Su Q."/>
            <person name="Abolude K."/>
            <person name="Beier-Sexton M."/>
            <person name="Carlyon J.A."/>
            <person name="Carter R."/>
            <person name="Day N.P."/>
            <person name="Dumler S.J."/>
            <person name="Dyachenko V."/>
            <person name="Godinez A."/>
            <person name="Kurtti T.J."/>
            <person name="Lichay M."/>
            <person name="Mullins K.E."/>
            <person name="Ott S."/>
            <person name="Pappas-Brown V."/>
            <person name="Paris D.H."/>
            <person name="Patel P."/>
            <person name="Richards A.L."/>
            <person name="Sadzewicz L."/>
            <person name="Sears K."/>
            <person name="Seidman D."/>
            <person name="Sengamalay N."/>
            <person name="Stenos J."/>
            <person name="Tallon L.J."/>
            <person name="Vincent G."/>
            <person name="Fraser C.M."/>
            <person name="Munderloh U."/>
            <person name="Dunning-Hotopp J.C."/>
        </authorList>
    </citation>
    <scope>NUCLEOTIDE SEQUENCE [LARGE SCALE GENOMIC DNA]</scope>
    <source>
        <strain evidence="8 9">RML An4</strain>
    </source>
</reference>
<evidence type="ECO:0000256" key="2">
    <source>
        <dbReference type="ARBA" id="ARBA00021975"/>
    </source>
</evidence>
<dbReference type="NCBIfam" id="NF000952">
    <property type="entry name" value="PRK00095.2-2"/>
    <property type="match status" value="1"/>
</dbReference>
<proteinExistence type="inferred from homology"/>
<keyword evidence="4 5" id="KW-0234">DNA repair</keyword>
<evidence type="ECO:0000256" key="1">
    <source>
        <dbReference type="ARBA" id="ARBA00006082"/>
    </source>
</evidence>
<dbReference type="AlphaFoldDB" id="A0A0F3QDG5"/>
<dbReference type="GO" id="GO:0032300">
    <property type="term" value="C:mismatch repair complex"/>
    <property type="evidence" value="ECO:0007669"/>
    <property type="project" value="InterPro"/>
</dbReference>
<dbReference type="SUPFAM" id="SSF55874">
    <property type="entry name" value="ATPase domain of HSP90 chaperone/DNA topoisomerase II/histidine kinase"/>
    <property type="match status" value="1"/>
</dbReference>
<protein>
    <recommendedName>
        <fullName evidence="2 5">DNA mismatch repair protein MutL</fullName>
    </recommendedName>
</protein>
<dbReference type="InterPro" id="IPR037198">
    <property type="entry name" value="MutL_C_sf"/>
</dbReference>
<dbReference type="HAMAP" id="MF_00149">
    <property type="entry name" value="DNA_mis_repair"/>
    <property type="match status" value="1"/>
</dbReference>
<dbReference type="CDD" id="cd00782">
    <property type="entry name" value="MutL_Trans"/>
    <property type="match status" value="1"/>
</dbReference>
<dbReference type="Gene3D" id="3.30.565.10">
    <property type="entry name" value="Histidine kinase-like ATPase, C-terminal domain"/>
    <property type="match status" value="1"/>
</dbReference>
<comment type="caution">
    <text evidence="8">The sequence shown here is derived from an EMBL/GenBank/DDBJ whole genome shotgun (WGS) entry which is preliminary data.</text>
</comment>
<dbReference type="InterPro" id="IPR038973">
    <property type="entry name" value="MutL/Mlh/Pms-like"/>
</dbReference>
<dbReference type="SUPFAM" id="SSF118116">
    <property type="entry name" value="DNA mismatch repair protein MutL"/>
    <property type="match status" value="1"/>
</dbReference>
<feature type="domain" description="DNA mismatch repair protein S5" evidence="7">
    <location>
        <begin position="212"/>
        <end position="330"/>
    </location>
</feature>
<dbReference type="NCBIfam" id="TIGR00585">
    <property type="entry name" value="mutl"/>
    <property type="match status" value="1"/>
</dbReference>
<evidence type="ECO:0000313" key="9">
    <source>
        <dbReference type="Proteomes" id="UP000033661"/>
    </source>
</evidence>
<dbReference type="Proteomes" id="UP000033661">
    <property type="component" value="Unassembled WGS sequence"/>
</dbReference>
<dbReference type="InterPro" id="IPR020667">
    <property type="entry name" value="DNA_mismatch_repair_MutL"/>
</dbReference>
<dbReference type="GO" id="GO:0016887">
    <property type="term" value="F:ATP hydrolysis activity"/>
    <property type="evidence" value="ECO:0007669"/>
    <property type="project" value="InterPro"/>
</dbReference>
<dbReference type="InterPro" id="IPR014790">
    <property type="entry name" value="MutL_C"/>
</dbReference>
<name>A0A0F3QDG5_RICBE</name>
<feature type="domain" description="MutL C-terminal dimerisation" evidence="6">
    <location>
        <begin position="424"/>
        <end position="568"/>
    </location>
</feature>
<dbReference type="SMART" id="SM00853">
    <property type="entry name" value="MutL_C"/>
    <property type="match status" value="1"/>
</dbReference>
<keyword evidence="3 5" id="KW-0227">DNA damage</keyword>
<dbReference type="GO" id="GO:0006298">
    <property type="term" value="P:mismatch repair"/>
    <property type="evidence" value="ECO:0007669"/>
    <property type="project" value="UniProtKB-UniRule"/>
</dbReference>
<evidence type="ECO:0000256" key="3">
    <source>
        <dbReference type="ARBA" id="ARBA00022763"/>
    </source>
</evidence>
<dbReference type="PATRIC" id="fig|1359193.3.peg.1518"/>
<comment type="similarity">
    <text evidence="1 5">Belongs to the DNA mismatch repair MutL/HexB family.</text>
</comment>
<evidence type="ECO:0000256" key="5">
    <source>
        <dbReference type="HAMAP-Rule" id="MF_00149"/>
    </source>
</evidence>
<dbReference type="InterPro" id="IPR013507">
    <property type="entry name" value="DNA_mismatch_S5_2-like"/>
</dbReference>
<dbReference type="InterPro" id="IPR042121">
    <property type="entry name" value="MutL_C_regsub"/>
</dbReference>
<dbReference type="InterPro" id="IPR014721">
    <property type="entry name" value="Ribsml_uS5_D2-typ_fold_subgr"/>
</dbReference>
<accession>A0A0F3QDG5</accession>
<dbReference type="SMR" id="A0A0F3QDG5"/>
<dbReference type="Pfam" id="PF01119">
    <property type="entry name" value="DNA_mis_repair"/>
    <property type="match status" value="1"/>
</dbReference>
<dbReference type="PANTHER" id="PTHR10073">
    <property type="entry name" value="DNA MISMATCH REPAIR PROTEIN MLH, PMS, MUTL"/>
    <property type="match status" value="1"/>
</dbReference>
<dbReference type="Gene3D" id="3.30.230.10">
    <property type="match status" value="1"/>
</dbReference>
<comment type="function">
    <text evidence="5">This protein is involved in the repair of mismatches in DNA. It is required for dam-dependent methyl-directed DNA mismatch repair. May act as a 'molecular matchmaker', a protein that promotes the formation of a stable complex between two or more DNA-binding proteins in an ATP-dependent manner without itself being part of a final effector complex.</text>
</comment>
<organism evidence="8 9">
    <name type="scientific">Rickettsia bellii str. RML An4</name>
    <dbReference type="NCBI Taxonomy" id="1359193"/>
    <lineage>
        <taxon>Bacteria</taxon>
        <taxon>Pseudomonadati</taxon>
        <taxon>Pseudomonadota</taxon>
        <taxon>Alphaproteobacteria</taxon>
        <taxon>Rickettsiales</taxon>
        <taxon>Rickettsiaceae</taxon>
        <taxon>Rickettsieae</taxon>
        <taxon>Rickettsia</taxon>
        <taxon>belli group</taxon>
    </lineage>
</organism>
<dbReference type="InterPro" id="IPR020568">
    <property type="entry name" value="Ribosomal_Su5_D2-typ_SF"/>
</dbReference>
<evidence type="ECO:0000259" key="6">
    <source>
        <dbReference type="SMART" id="SM00853"/>
    </source>
</evidence>
<dbReference type="InterPro" id="IPR036890">
    <property type="entry name" value="HATPase_C_sf"/>
</dbReference>
<sequence length="611" mass="68900">MTIKLLSESTINRIAAGEVIERPASVVKELVENAVDAGSTKIDIILERAGKNLIIISDDGVGMTDKELEIAVERHTTSKLDETDFLNIHTFGFRGEALPSIAAISKMLITSKKRDNQKAFQIKLIGGDEKQIAPAIHNEGTKIEIRDLFFATPARLKFLRTDKTELAATVDVVKKIALAHPEISFSLTHDGKTLLKLKGQNKDAENNLKQRIIDVIGEDFIKNASYIDFKSPDFSIYGYTSIPTYNRASSEDQFLFINNRPVKDKLLQVALRVAYQDYMPRDRYPLCAIFLQIDPQLVDVNVHPAKAEVRFHDPNYVRNLLIDSIKNALSNKSHIASTTIASSAIELFKNPFVNKEPAISKPLNVNSKPSEYRPATSPTVPKYTPNNSCQKLIDTLPHARIEQEVEQRIQNEPQKSSQYRLGAAKAQLHTTYVISQTEDSIVITDQHAAHERLGYEKIKNYIKNEELIKQRLLIPEIVELPDEKRADILYENKDKLSKLGLSLEKFGEKSIIVTEIPNILGDINVQKLIQDLADHLAECGENIALTELIEHVTETYACHYSIRAGRKLSADEMNALLRQMENTPFSGQCNHGRPTYIELKLKDIERLFGRK</sequence>
<dbReference type="InterPro" id="IPR042120">
    <property type="entry name" value="MutL_C_dimsub"/>
</dbReference>